<dbReference type="EMBL" id="FCOC02000006">
    <property type="protein sequence ID" value="SAL30175.1"/>
    <property type="molecule type" value="Genomic_DNA"/>
</dbReference>
<keyword evidence="3" id="KW-0675">Receptor</keyword>
<keyword evidence="2" id="KW-0732">Signal</keyword>
<dbReference type="Pfam" id="PF03401">
    <property type="entry name" value="TctC"/>
    <property type="match status" value="1"/>
</dbReference>
<dbReference type="SUPFAM" id="SSF53850">
    <property type="entry name" value="Periplasmic binding protein-like II"/>
    <property type="match status" value="1"/>
</dbReference>
<dbReference type="Gene3D" id="3.40.190.10">
    <property type="entry name" value="Periplasmic binding protein-like II"/>
    <property type="match status" value="1"/>
</dbReference>
<comment type="similarity">
    <text evidence="1">Belongs to the UPF0065 (bug) family.</text>
</comment>
<protein>
    <submittedName>
        <fullName evidence="3">Tripartite tricarboxylate transporter family receptor</fullName>
    </submittedName>
</protein>
<dbReference type="PANTHER" id="PTHR42928">
    <property type="entry name" value="TRICARBOXYLATE-BINDING PROTEIN"/>
    <property type="match status" value="1"/>
</dbReference>
<organism evidence="3 4">
    <name type="scientific">Caballeronia sordidicola</name>
    <name type="common">Burkholderia sordidicola</name>
    <dbReference type="NCBI Taxonomy" id="196367"/>
    <lineage>
        <taxon>Bacteria</taxon>
        <taxon>Pseudomonadati</taxon>
        <taxon>Pseudomonadota</taxon>
        <taxon>Betaproteobacteria</taxon>
        <taxon>Burkholderiales</taxon>
        <taxon>Burkholderiaceae</taxon>
        <taxon>Caballeronia</taxon>
    </lineage>
</organism>
<dbReference type="InterPro" id="IPR042100">
    <property type="entry name" value="Bug_dom1"/>
</dbReference>
<dbReference type="InterPro" id="IPR005064">
    <property type="entry name" value="BUG"/>
</dbReference>
<feature type="signal peptide" evidence="2">
    <location>
        <begin position="1"/>
        <end position="36"/>
    </location>
</feature>
<dbReference type="Proteomes" id="UP000054893">
    <property type="component" value="Unassembled WGS sequence"/>
</dbReference>
<dbReference type="PIRSF" id="PIRSF017082">
    <property type="entry name" value="YflP"/>
    <property type="match status" value="1"/>
</dbReference>
<dbReference type="AlphaFoldDB" id="A0A158GDI8"/>
<gene>
    <name evidence="3" type="ORF">AWB64_02645</name>
</gene>
<feature type="chain" id="PRO_5007810458" evidence="2">
    <location>
        <begin position="37"/>
        <end position="334"/>
    </location>
</feature>
<dbReference type="Gene3D" id="3.40.190.150">
    <property type="entry name" value="Bordetella uptake gene, domain 1"/>
    <property type="match status" value="1"/>
</dbReference>
<evidence type="ECO:0000256" key="2">
    <source>
        <dbReference type="SAM" id="SignalP"/>
    </source>
</evidence>
<reference evidence="3 4" key="1">
    <citation type="submission" date="2016-01" db="EMBL/GenBank/DDBJ databases">
        <authorList>
            <person name="Oliw E.H."/>
        </authorList>
    </citation>
    <scope>NUCLEOTIDE SEQUENCE [LARGE SCALE GENOMIC DNA]</scope>
    <source>
        <strain evidence="3">LMG 22029</strain>
    </source>
</reference>
<name>A0A158GDI8_CABSO</name>
<evidence type="ECO:0000256" key="1">
    <source>
        <dbReference type="ARBA" id="ARBA00006987"/>
    </source>
</evidence>
<accession>A0A158GDI8</accession>
<dbReference type="PANTHER" id="PTHR42928:SF5">
    <property type="entry name" value="BLR1237 PROTEIN"/>
    <property type="match status" value="1"/>
</dbReference>
<evidence type="ECO:0000313" key="3">
    <source>
        <dbReference type="EMBL" id="SAL30175.1"/>
    </source>
</evidence>
<sequence>MARFTITISETKLRLKHLIPATLLALVSVLSPAAHAAYPEYPIRLILPFSPGGSSDLVARAVAQKASTLLHQAIVVDNRPGAGGVVATSFVANAKPDGYTLLFAQTSHASNPSLMKRLPYDSEKGFTPIALLADHPGVLLASTKTPYNTFAEFLAYAKANPGKVKYASAGIGTWPHLTMAMLASDANLKMVHVPYAGAAPSRIDLLAGRVDVKVEAYATVSDLIRSHQLKALAVTGKEHVAALPGVPTIAESGFPGFDSSIWMAVLGPANLPPDVTQKLQAAFTAAAKEPAVVKQLADQGIYARGLPGSAVATLIHDEIIKWHKVLGAAGVQPM</sequence>
<dbReference type="CDD" id="cd13578">
    <property type="entry name" value="PBP2_Bug27"/>
    <property type="match status" value="1"/>
</dbReference>
<proteinExistence type="inferred from homology"/>
<evidence type="ECO:0000313" key="4">
    <source>
        <dbReference type="Proteomes" id="UP000054893"/>
    </source>
</evidence>